<accession>E6TUN4</accession>
<gene>
    <name evidence="2" type="ordered locus">Bcell_2669</name>
</gene>
<organism evidence="2 3">
    <name type="scientific">Evansella cellulosilytica (strain ATCC 21833 / DSM 2522 / FERM P-1141 / JCM 9156 / N-4)</name>
    <name type="common">Bacillus cellulosilyticus</name>
    <dbReference type="NCBI Taxonomy" id="649639"/>
    <lineage>
        <taxon>Bacteria</taxon>
        <taxon>Bacillati</taxon>
        <taxon>Bacillota</taxon>
        <taxon>Bacilli</taxon>
        <taxon>Bacillales</taxon>
        <taxon>Bacillaceae</taxon>
        <taxon>Evansella</taxon>
    </lineage>
</organism>
<dbReference type="EMBL" id="CP002394">
    <property type="protein sequence ID" value="ADU30924.1"/>
    <property type="molecule type" value="Genomic_DNA"/>
</dbReference>
<proteinExistence type="predicted"/>
<dbReference type="Gene3D" id="1.20.120.570">
    <property type="entry name" value="YkyA-like"/>
    <property type="match status" value="1"/>
</dbReference>
<dbReference type="PROSITE" id="PS51257">
    <property type="entry name" value="PROKAR_LIPOPROTEIN"/>
    <property type="match status" value="1"/>
</dbReference>
<dbReference type="OrthoDB" id="2576511at2"/>
<dbReference type="SUPFAM" id="SSF140423">
    <property type="entry name" value="MW0975(SA0943)-like"/>
    <property type="match status" value="1"/>
</dbReference>
<dbReference type="RefSeq" id="WP_013489257.1">
    <property type="nucleotide sequence ID" value="NC_014829.1"/>
</dbReference>
<name>E6TUN4_EVAC2</name>
<sequence length="218" mass="25529">MNKIYTVIIFMLAIFLTGCFNESENPAQFMYEHLEEAVAIEVELGEKQAPLTEAENMEYELYEEMLTLSELSEIEELAQQAIESAESRRELMVEEKEIIDAAYEEFALAKAFIDDIEDEEIKQQADEMVSAMENRYEAYNELYNKYVETIDIDIELYSMVFQEELTVDELQAQHDIVNEAYNEINEFNDMFNQYTTAFNDAKRDFYEAAELDVVFDAN</sequence>
<dbReference type="STRING" id="649639.Bcell_2669"/>
<feature type="coiled-coil region" evidence="1">
    <location>
        <begin position="122"/>
        <end position="149"/>
    </location>
</feature>
<protein>
    <submittedName>
        <fullName evidence="2">Cell-wall binding lipoprotein YkyA, putative</fullName>
    </submittedName>
</protein>
<evidence type="ECO:0000313" key="2">
    <source>
        <dbReference type="EMBL" id="ADU30924.1"/>
    </source>
</evidence>
<dbReference type="AlphaFoldDB" id="E6TUN4"/>
<evidence type="ECO:0000313" key="3">
    <source>
        <dbReference type="Proteomes" id="UP000001401"/>
    </source>
</evidence>
<dbReference type="InterPro" id="IPR019454">
    <property type="entry name" value="Lipoprot_YkyA-like"/>
</dbReference>
<dbReference type="KEGG" id="bco:Bcell_2669"/>
<dbReference type="Proteomes" id="UP000001401">
    <property type="component" value="Chromosome"/>
</dbReference>
<evidence type="ECO:0000256" key="1">
    <source>
        <dbReference type="SAM" id="Coils"/>
    </source>
</evidence>
<keyword evidence="1" id="KW-0175">Coiled coil</keyword>
<dbReference type="eggNOG" id="COG0497">
    <property type="taxonomic scope" value="Bacteria"/>
</dbReference>
<dbReference type="Pfam" id="PF10368">
    <property type="entry name" value="YkyA"/>
    <property type="match status" value="1"/>
</dbReference>
<keyword evidence="3" id="KW-1185">Reference proteome</keyword>
<reference evidence="2 3" key="1">
    <citation type="submission" date="2010-12" db="EMBL/GenBank/DDBJ databases">
        <title>Complete sequence of Bacillus cellulosilyticus DSM 2522.</title>
        <authorList>
            <consortium name="US DOE Joint Genome Institute"/>
            <person name="Lucas S."/>
            <person name="Copeland A."/>
            <person name="Lapidus A."/>
            <person name="Cheng J.-F."/>
            <person name="Bruce D."/>
            <person name="Goodwin L."/>
            <person name="Pitluck S."/>
            <person name="Chertkov O."/>
            <person name="Detter J.C."/>
            <person name="Han C."/>
            <person name="Tapia R."/>
            <person name="Land M."/>
            <person name="Hauser L."/>
            <person name="Jeffries C."/>
            <person name="Kyrpides N."/>
            <person name="Ivanova N."/>
            <person name="Mikhailova N."/>
            <person name="Brumm P."/>
            <person name="Mead D."/>
            <person name="Woyke T."/>
        </authorList>
    </citation>
    <scope>NUCLEOTIDE SEQUENCE [LARGE SCALE GENOMIC DNA]</scope>
    <source>
        <strain evidence="3">ATCC 21833 / DSM 2522 / FERM P-1141 / JCM 9156 / N-4</strain>
    </source>
</reference>
<dbReference type="InterPro" id="IPR036785">
    <property type="entry name" value="YkyA-like_sf"/>
</dbReference>
<dbReference type="HOGENOM" id="CLU_106647_0_0_9"/>
<keyword evidence="2" id="KW-0449">Lipoprotein</keyword>